<feature type="compositionally biased region" description="Low complexity" evidence="8">
    <location>
        <begin position="1"/>
        <end position="15"/>
    </location>
</feature>
<sequence>MSMSSPSKEGPSSDPLALKSEDENGGIYRPIITIESSDEDDRPMKRNPKGKTRAPSSRSPMQEVGEMEGEEERDEREIEDVRRSAFEFLTAPLRHDGSGNSSRIHSHSRSARNSASGSISESIRPSNRRPMTPMVEIPLLPLSDIIQYAHSAGPSSIPNSRSRSLLPGIHSASEGSRRSSSVNSAVNSKKNRGWRVDSSPEYDHDGGEGEEEVLSEDRDDRWSGADSGMELSTESDSGIDSDSDLVRRSGRENRKQTKKEGKISTRTRAKHPVVSRSTLINSLSSDSDSQSESYADRPRKKGRSSEMARPHRKEHPRRAQRRNEDPLLSSSPSGSTSRRTDADGSYAEEIDQLDEEDEDSGSDWHSERRGGKKRKKGKGIAKAHKAEVHEDVVYNHRPVCEKCSREPADDMLERAKAKKSKSKGKRRRKDDDEISDEELAGKLEGWLECKICTNSIHWGCLTPSQKKDVLWALLDQEGPPLGGAKPRRSVKIDESFEYTCARCTLNPRCFVCHEGGGMSTEEETKENGTSEGGADEDTKGDHKMDIDKKDEEEKPPMFRCLRCKQCVHYEHLEVPRSLGDTPPLKEVANHYQIRSDEGEAWFCHQCRGWIWTVDIIIAWRPAPAEAVEPALDEDEKANWKDALPREYLVKWTNRGFRHVTWVPHAWLQITSAAKLRNFLEKGPSLDLVTDETLAARGDEMEQPTIANVTAEEDRSAMKRNLSRDDDGKKEEPWTGIGPGPEKDAEASLPIEWSTVDRVLDIMLLLPSTTKVKAKPVQRRGQRIMSVSLSAAGSTRGSPAPDAQDQGDSKEAKALNPAEVMREKLGLKDGAQPPKDIMVDIDSWEEHTGRELDESDVDEISELAMWCFVKWDDLQYDQSTWDSPPPTSSSLYPAFKRALARYLQARRVEIPVLTPSACKRRDEGAARIYVPPTEQPDCIVGGKLMTFQMEGFQWLLYKHFKRESCILADDMGLGKTIQIASVLGYLGSSTYNIYPCLVVVPNSTITNWVREFEKWVPHMRVVPYYGESASRKIISKYELYHKGEQWKAEGLKAHVVLTTYDMITGAEFRVFRGIPRWEVLCIDEGQRLKSDGSLIFNRLKTLNTVHRVLLTGTPLNNNLRELFNLLNFLDPSTFSDLLDLEKRFENLNETLVQELHEMIKPYILRRIKADVLKLPPKIEIIVPISLSPLQKQVYKGVFERNADLIQAILLARQKRLRAPVAVASAAGSEIGTGSTGGDAA</sequence>
<reference evidence="11" key="2">
    <citation type="submission" date="2013-12" db="EMBL/GenBank/DDBJ databases">
        <title>Evolution of pathogenesis and genome organization in the Tremellales.</title>
        <authorList>
            <person name="Cuomo C."/>
            <person name="Litvintseva A."/>
            <person name="Heitman J."/>
            <person name="Chen Y."/>
            <person name="Sun S."/>
            <person name="Springer D."/>
            <person name="Dromer F."/>
            <person name="Young S."/>
            <person name="Zeng Q."/>
            <person name="Chapman S."/>
            <person name="Gujja S."/>
            <person name="Saif S."/>
            <person name="Birren B."/>
        </authorList>
    </citation>
    <scope>NUCLEOTIDE SEQUENCE [LARGE SCALE GENOMIC DNA]</scope>
    <source>
        <strain evidence="11">BCC8398</strain>
    </source>
</reference>
<dbReference type="Gene3D" id="3.40.50.10810">
    <property type="entry name" value="Tandem AAA-ATPase domain"/>
    <property type="match status" value="1"/>
</dbReference>
<feature type="compositionally biased region" description="Polar residues" evidence="8">
    <location>
        <begin position="153"/>
        <end position="163"/>
    </location>
</feature>
<evidence type="ECO:0000256" key="8">
    <source>
        <dbReference type="SAM" id="MobiDB-lite"/>
    </source>
</evidence>
<accession>A0A1B9GHF1</accession>
<reference evidence="10 11" key="1">
    <citation type="submission" date="2013-07" db="EMBL/GenBank/DDBJ databases">
        <title>The Genome Sequence of Cryptococcus heveanensis BCC8398.</title>
        <authorList>
            <consortium name="The Broad Institute Genome Sequencing Platform"/>
            <person name="Cuomo C."/>
            <person name="Litvintseva A."/>
            <person name="Chen Y."/>
            <person name="Heitman J."/>
            <person name="Sun S."/>
            <person name="Springer D."/>
            <person name="Dromer F."/>
            <person name="Young S.K."/>
            <person name="Zeng Q."/>
            <person name="Gargeya S."/>
            <person name="Fitzgerald M."/>
            <person name="Abouelleil A."/>
            <person name="Alvarado L."/>
            <person name="Berlin A.M."/>
            <person name="Chapman S.B."/>
            <person name="Dewar J."/>
            <person name="Goldberg J."/>
            <person name="Griggs A."/>
            <person name="Gujja S."/>
            <person name="Hansen M."/>
            <person name="Howarth C."/>
            <person name="Imamovic A."/>
            <person name="Larimer J."/>
            <person name="McCowan C."/>
            <person name="Murphy C."/>
            <person name="Pearson M."/>
            <person name="Priest M."/>
            <person name="Roberts A."/>
            <person name="Saif S."/>
            <person name="Shea T."/>
            <person name="Sykes S."/>
            <person name="Wortman J."/>
            <person name="Nusbaum C."/>
            <person name="Birren B."/>
        </authorList>
    </citation>
    <scope>NUCLEOTIDE SEQUENCE [LARGE SCALE GENOMIC DNA]</scope>
    <source>
        <strain evidence="10 11">BCC8398</strain>
    </source>
</reference>
<feature type="domain" description="Helicase ATP-binding" evidence="9">
    <location>
        <begin position="955"/>
        <end position="1131"/>
    </location>
</feature>
<evidence type="ECO:0000313" key="11">
    <source>
        <dbReference type="Proteomes" id="UP000092666"/>
    </source>
</evidence>
<feature type="compositionally biased region" description="Basic residues" evidence="8">
    <location>
        <begin position="310"/>
        <end position="320"/>
    </location>
</feature>
<feature type="region of interest" description="Disordered" evidence="8">
    <location>
        <begin position="518"/>
        <end position="551"/>
    </location>
</feature>
<keyword evidence="4" id="KW-0863">Zinc-finger</keyword>
<evidence type="ECO:0000256" key="2">
    <source>
        <dbReference type="ARBA" id="ARBA00022723"/>
    </source>
</evidence>
<evidence type="ECO:0000259" key="9">
    <source>
        <dbReference type="PROSITE" id="PS51192"/>
    </source>
</evidence>
<dbReference type="GO" id="GO:0005524">
    <property type="term" value="F:ATP binding"/>
    <property type="evidence" value="ECO:0007669"/>
    <property type="project" value="UniProtKB-KW"/>
</dbReference>
<dbReference type="Pfam" id="PF15446">
    <property type="entry name" value="zf-PHD-like"/>
    <property type="match status" value="1"/>
</dbReference>
<dbReference type="GO" id="GO:0003682">
    <property type="term" value="F:chromatin binding"/>
    <property type="evidence" value="ECO:0007669"/>
    <property type="project" value="TreeGrafter"/>
</dbReference>
<feature type="compositionally biased region" description="Basic residues" evidence="8">
    <location>
        <begin position="370"/>
        <end position="383"/>
    </location>
</feature>
<evidence type="ECO:0000256" key="3">
    <source>
        <dbReference type="ARBA" id="ARBA00022741"/>
    </source>
</evidence>
<feature type="region of interest" description="Disordered" evidence="8">
    <location>
        <begin position="150"/>
        <end position="389"/>
    </location>
</feature>
<dbReference type="Pfam" id="PF23615">
    <property type="entry name" value="Chromo_MIT1"/>
    <property type="match status" value="1"/>
</dbReference>
<feature type="region of interest" description="Disordered" evidence="8">
    <location>
        <begin position="1"/>
        <end position="135"/>
    </location>
</feature>
<evidence type="ECO:0000256" key="6">
    <source>
        <dbReference type="ARBA" id="ARBA00022840"/>
    </source>
</evidence>
<keyword evidence="2" id="KW-0479">Metal-binding</keyword>
<evidence type="ECO:0000256" key="1">
    <source>
        <dbReference type="ARBA" id="ARBA00004123"/>
    </source>
</evidence>
<dbReference type="SUPFAM" id="SSF52540">
    <property type="entry name" value="P-loop containing nucleoside triphosphate hydrolases"/>
    <property type="match status" value="1"/>
</dbReference>
<dbReference type="Gene3D" id="3.40.50.300">
    <property type="entry name" value="P-loop containing nucleotide triphosphate hydrolases"/>
    <property type="match status" value="1"/>
</dbReference>
<dbReference type="InterPro" id="IPR001965">
    <property type="entry name" value="Znf_PHD"/>
</dbReference>
<name>A0A1B9GHF1_9TREE</name>
<dbReference type="GO" id="GO:0042393">
    <property type="term" value="F:histone binding"/>
    <property type="evidence" value="ECO:0007669"/>
    <property type="project" value="TreeGrafter"/>
</dbReference>
<feature type="compositionally biased region" description="Low complexity" evidence="8">
    <location>
        <begin position="326"/>
        <end position="337"/>
    </location>
</feature>
<protein>
    <recommendedName>
        <fullName evidence="9">Helicase ATP-binding domain-containing protein</fullName>
    </recommendedName>
</protein>
<comment type="subcellular location">
    <subcellularLocation>
        <location evidence="1">Nucleus</location>
    </subcellularLocation>
</comment>
<feature type="compositionally biased region" description="Low complexity" evidence="8">
    <location>
        <begin position="275"/>
        <end position="293"/>
    </location>
</feature>
<dbReference type="GO" id="GO:0000785">
    <property type="term" value="C:chromatin"/>
    <property type="evidence" value="ECO:0007669"/>
    <property type="project" value="TreeGrafter"/>
</dbReference>
<dbReference type="GO" id="GO:0008270">
    <property type="term" value="F:zinc ion binding"/>
    <property type="evidence" value="ECO:0007669"/>
    <property type="project" value="UniProtKB-KW"/>
</dbReference>
<dbReference type="InterPro" id="IPR014001">
    <property type="entry name" value="Helicase_ATP-bd"/>
</dbReference>
<keyword evidence="11" id="KW-1185">Reference proteome</keyword>
<dbReference type="GO" id="GO:0003677">
    <property type="term" value="F:DNA binding"/>
    <property type="evidence" value="ECO:0007669"/>
    <property type="project" value="TreeGrafter"/>
</dbReference>
<dbReference type="GO" id="GO:0016887">
    <property type="term" value="F:ATP hydrolysis activity"/>
    <property type="evidence" value="ECO:0007669"/>
    <property type="project" value="TreeGrafter"/>
</dbReference>
<evidence type="ECO:0000256" key="7">
    <source>
        <dbReference type="ARBA" id="ARBA00023242"/>
    </source>
</evidence>
<gene>
    <name evidence="10" type="ORF">I316_07923</name>
</gene>
<dbReference type="Gene3D" id="2.40.50.40">
    <property type="match status" value="1"/>
</dbReference>
<organism evidence="10 11">
    <name type="scientific">Kwoniella heveanensis BCC8398</name>
    <dbReference type="NCBI Taxonomy" id="1296120"/>
    <lineage>
        <taxon>Eukaryota</taxon>
        <taxon>Fungi</taxon>
        <taxon>Dikarya</taxon>
        <taxon>Basidiomycota</taxon>
        <taxon>Agaricomycotina</taxon>
        <taxon>Tremellomycetes</taxon>
        <taxon>Tremellales</taxon>
        <taxon>Cryptococcaceae</taxon>
        <taxon>Kwoniella</taxon>
    </lineage>
</organism>
<dbReference type="AlphaFoldDB" id="A0A1B9GHF1"/>
<keyword evidence="6" id="KW-0067">ATP-binding</keyword>
<feature type="compositionally biased region" description="Basic and acidic residues" evidence="8">
    <location>
        <begin position="536"/>
        <end position="551"/>
    </location>
</feature>
<dbReference type="InterPro" id="IPR027417">
    <property type="entry name" value="P-loop_NTPase"/>
</dbReference>
<dbReference type="Pfam" id="PF00176">
    <property type="entry name" value="SNF2-rel_dom"/>
    <property type="match status" value="1"/>
</dbReference>
<dbReference type="PANTHER" id="PTHR45623:SF17">
    <property type="entry name" value="CHROMODOMAIN-HELICASE-DNA-BINDING PROTEIN 3-RELATED"/>
    <property type="match status" value="1"/>
</dbReference>
<dbReference type="InterPro" id="IPR000330">
    <property type="entry name" value="SNF2_N"/>
</dbReference>
<dbReference type="PANTHER" id="PTHR45623">
    <property type="entry name" value="CHROMODOMAIN-HELICASE-DNA-BINDING PROTEIN 3-RELATED-RELATED"/>
    <property type="match status" value="1"/>
</dbReference>
<dbReference type="EMBL" id="KI669517">
    <property type="protein sequence ID" value="OCF30436.1"/>
    <property type="molecule type" value="Genomic_DNA"/>
</dbReference>
<feature type="compositionally biased region" description="Low complexity" evidence="8">
    <location>
        <begin position="111"/>
        <end position="125"/>
    </location>
</feature>
<dbReference type="GO" id="GO:0140658">
    <property type="term" value="F:ATP-dependent chromatin remodeler activity"/>
    <property type="evidence" value="ECO:0007669"/>
    <property type="project" value="TreeGrafter"/>
</dbReference>
<feature type="compositionally biased region" description="Acidic residues" evidence="8">
    <location>
        <begin position="346"/>
        <end position="361"/>
    </location>
</feature>
<dbReference type="PROSITE" id="PS51192">
    <property type="entry name" value="HELICASE_ATP_BIND_1"/>
    <property type="match status" value="1"/>
</dbReference>
<feature type="compositionally biased region" description="Acidic residues" evidence="8">
    <location>
        <begin position="65"/>
        <end position="74"/>
    </location>
</feature>
<dbReference type="SMART" id="SM00249">
    <property type="entry name" value="PHD"/>
    <property type="match status" value="2"/>
</dbReference>
<dbReference type="InterPro" id="IPR041684">
    <property type="entry name" value="Znf-PHD-like"/>
</dbReference>
<dbReference type="SMART" id="SM00487">
    <property type="entry name" value="DEXDc"/>
    <property type="match status" value="1"/>
</dbReference>
<dbReference type="STRING" id="1296120.A0A1B9GHF1"/>
<feature type="compositionally biased region" description="Basic and acidic residues" evidence="8">
    <location>
        <begin position="75"/>
        <end position="85"/>
    </location>
</feature>
<feature type="compositionally biased region" description="Low complexity" evidence="8">
    <location>
        <begin position="171"/>
        <end position="188"/>
    </location>
</feature>
<dbReference type="CDD" id="cd18660">
    <property type="entry name" value="CD1_tandem"/>
    <property type="match status" value="1"/>
</dbReference>
<feature type="region of interest" description="Disordered" evidence="8">
    <location>
        <begin position="413"/>
        <end position="435"/>
    </location>
</feature>
<feature type="region of interest" description="Disordered" evidence="8">
    <location>
        <begin position="788"/>
        <end position="816"/>
    </location>
</feature>
<dbReference type="GO" id="GO:0005634">
    <property type="term" value="C:nucleus"/>
    <property type="evidence" value="ECO:0007669"/>
    <property type="project" value="UniProtKB-SubCell"/>
</dbReference>
<proteinExistence type="predicted"/>
<feature type="region of interest" description="Disordered" evidence="8">
    <location>
        <begin position="703"/>
        <end position="744"/>
    </location>
</feature>
<dbReference type="InterPro" id="IPR056616">
    <property type="entry name" value="Chromo_MIT1"/>
</dbReference>
<keyword evidence="5" id="KW-0862">Zinc</keyword>
<evidence type="ECO:0000256" key="5">
    <source>
        <dbReference type="ARBA" id="ARBA00022833"/>
    </source>
</evidence>
<dbReference type="SUPFAM" id="SSF54160">
    <property type="entry name" value="Chromo domain-like"/>
    <property type="match status" value="1"/>
</dbReference>
<dbReference type="InterPro" id="IPR038718">
    <property type="entry name" value="SNF2-like_sf"/>
</dbReference>
<feature type="compositionally biased region" description="Basic residues" evidence="8">
    <location>
        <begin position="416"/>
        <end position="428"/>
    </location>
</feature>
<keyword evidence="3" id="KW-0547">Nucleotide-binding</keyword>
<dbReference type="Proteomes" id="UP000092666">
    <property type="component" value="Unassembled WGS sequence"/>
</dbReference>
<feature type="compositionally biased region" description="Basic and acidic residues" evidence="8">
    <location>
        <begin position="244"/>
        <end position="263"/>
    </location>
</feature>
<dbReference type="InterPro" id="IPR016197">
    <property type="entry name" value="Chromo-like_dom_sf"/>
</dbReference>
<dbReference type="OrthoDB" id="5857104at2759"/>
<keyword evidence="7" id="KW-0539">Nucleus</keyword>
<evidence type="ECO:0000256" key="4">
    <source>
        <dbReference type="ARBA" id="ARBA00022771"/>
    </source>
</evidence>
<feature type="compositionally biased region" description="Basic and acidic residues" evidence="8">
    <location>
        <begin position="711"/>
        <end position="732"/>
    </location>
</feature>
<evidence type="ECO:0000313" key="10">
    <source>
        <dbReference type="EMBL" id="OCF30436.1"/>
    </source>
</evidence>